<evidence type="ECO:0000313" key="2">
    <source>
        <dbReference type="EMBL" id="KAL2069396.1"/>
    </source>
</evidence>
<comment type="caution">
    <text evidence="2">The sequence shown here is derived from an EMBL/GenBank/DDBJ whole genome shotgun (WGS) entry which is preliminary data.</text>
</comment>
<keyword evidence="3" id="KW-1185">Reference proteome</keyword>
<proteinExistence type="predicted"/>
<evidence type="ECO:0000313" key="3">
    <source>
        <dbReference type="Proteomes" id="UP001595075"/>
    </source>
</evidence>
<feature type="region of interest" description="Disordered" evidence="1">
    <location>
        <begin position="45"/>
        <end position="73"/>
    </location>
</feature>
<organism evidence="2 3">
    <name type="scientific">Oculimacula yallundae</name>
    <dbReference type="NCBI Taxonomy" id="86028"/>
    <lineage>
        <taxon>Eukaryota</taxon>
        <taxon>Fungi</taxon>
        <taxon>Dikarya</taxon>
        <taxon>Ascomycota</taxon>
        <taxon>Pezizomycotina</taxon>
        <taxon>Leotiomycetes</taxon>
        <taxon>Helotiales</taxon>
        <taxon>Ploettnerulaceae</taxon>
        <taxon>Oculimacula</taxon>
    </lineage>
</organism>
<sequence>MKTSNSSLAPALLLAPNKLNATRPRFAKSQAPGADPNCALQSREQHIPGHYPSNYNSKAQVRPGTQSNRSGSLPDLYNGGAAMIVCACEAASSILPRAPFGVDRSIKWLRVSCAETVTRQGELH</sequence>
<reference evidence="2 3" key="1">
    <citation type="journal article" date="2024" name="Commun. Biol.">
        <title>Comparative genomic analysis of thermophilic fungi reveals convergent evolutionary adaptations and gene losses.</title>
        <authorList>
            <person name="Steindorff A.S."/>
            <person name="Aguilar-Pontes M.V."/>
            <person name="Robinson A.J."/>
            <person name="Andreopoulos B."/>
            <person name="LaButti K."/>
            <person name="Kuo A."/>
            <person name="Mondo S."/>
            <person name="Riley R."/>
            <person name="Otillar R."/>
            <person name="Haridas S."/>
            <person name="Lipzen A."/>
            <person name="Grimwood J."/>
            <person name="Schmutz J."/>
            <person name="Clum A."/>
            <person name="Reid I.D."/>
            <person name="Moisan M.C."/>
            <person name="Butler G."/>
            <person name="Nguyen T.T.M."/>
            <person name="Dewar K."/>
            <person name="Conant G."/>
            <person name="Drula E."/>
            <person name="Henrissat B."/>
            <person name="Hansel C."/>
            <person name="Singer S."/>
            <person name="Hutchinson M.I."/>
            <person name="de Vries R.P."/>
            <person name="Natvig D.O."/>
            <person name="Powell A.J."/>
            <person name="Tsang A."/>
            <person name="Grigoriev I.V."/>
        </authorList>
    </citation>
    <scope>NUCLEOTIDE SEQUENCE [LARGE SCALE GENOMIC DNA]</scope>
    <source>
        <strain evidence="2 3">CBS 494.80</strain>
    </source>
</reference>
<name>A0ABR4CIT1_9HELO</name>
<protein>
    <submittedName>
        <fullName evidence="2">Uncharacterized protein</fullName>
    </submittedName>
</protein>
<gene>
    <name evidence="2" type="ORF">VTL71DRAFT_14075</name>
</gene>
<dbReference type="Proteomes" id="UP001595075">
    <property type="component" value="Unassembled WGS sequence"/>
</dbReference>
<feature type="compositionally biased region" description="Polar residues" evidence="1">
    <location>
        <begin position="53"/>
        <end position="71"/>
    </location>
</feature>
<dbReference type="EMBL" id="JAZHXI010000007">
    <property type="protein sequence ID" value="KAL2069396.1"/>
    <property type="molecule type" value="Genomic_DNA"/>
</dbReference>
<accession>A0ABR4CIT1</accession>
<evidence type="ECO:0000256" key="1">
    <source>
        <dbReference type="SAM" id="MobiDB-lite"/>
    </source>
</evidence>